<name>A0ABV2A9B9_9GAMM</name>
<proteinExistence type="predicted"/>
<comment type="caution">
    <text evidence="1">The sequence shown here is derived from an EMBL/GenBank/DDBJ whole genome shotgun (WGS) entry which is preliminary data.</text>
</comment>
<evidence type="ECO:0000313" key="2">
    <source>
        <dbReference type="Proteomes" id="UP001465331"/>
    </source>
</evidence>
<organism evidence="1 2">
    <name type="scientific">Sinimarinibacterium thermocellulolyticum</name>
    <dbReference type="NCBI Taxonomy" id="3170016"/>
    <lineage>
        <taxon>Bacteria</taxon>
        <taxon>Pseudomonadati</taxon>
        <taxon>Pseudomonadota</taxon>
        <taxon>Gammaproteobacteria</taxon>
        <taxon>Nevskiales</taxon>
        <taxon>Nevskiaceae</taxon>
        <taxon>Sinimarinibacterium</taxon>
    </lineage>
</organism>
<keyword evidence="2" id="KW-1185">Reference proteome</keyword>
<accession>A0ABV2A9B9</accession>
<dbReference type="RefSeq" id="WP_352888655.1">
    <property type="nucleotide sequence ID" value="NZ_JBEPIJ010000006.1"/>
</dbReference>
<sequence length="355" mass="37885">MNDGEAPRMPERRVLLKAGGTVLMSAWLLGGCSHSQGVDDPLRGPDRPTPHARFLTDAERRTLRALVDRLIPAGLEPGAAAAHAEDAIDALLAAFLTDPPLIYAGGPYSDRAGAARNDLARFIPLDEYETLAWRLVIEGSQGRPEREFNGPVIGLQAIYREGLAHLDARAAELATGVLPAALGEILRERLADTPLSDVLDLVNALTGTETFADLPALLRNVIVFDDSDAKVRALVDVAFLDTLDGTYGAPEYGGNRDLVGWTSTEWPGDVQPRGWTAEQVSHRDPPGPFDALLPPPYGGGDAPRGSGAAAPLVIPAGESLTAAILDAQGSLAALRRRLDVAARVRPEWIWRAHHG</sequence>
<reference evidence="1 2" key="1">
    <citation type="submission" date="2024-06" db="EMBL/GenBank/DDBJ databases">
        <authorList>
            <person name="Li Z."/>
            <person name="Jiang Y."/>
        </authorList>
    </citation>
    <scope>NUCLEOTIDE SEQUENCE [LARGE SCALE GENOMIC DNA]</scope>
    <source>
        <strain evidence="1 2">HSW-8</strain>
    </source>
</reference>
<dbReference type="Proteomes" id="UP001465331">
    <property type="component" value="Unassembled WGS sequence"/>
</dbReference>
<gene>
    <name evidence="1" type="ORF">ABSH63_07345</name>
</gene>
<dbReference type="Pfam" id="PF13618">
    <property type="entry name" value="Gluconate_2-dh3"/>
    <property type="match status" value="1"/>
</dbReference>
<evidence type="ECO:0000313" key="1">
    <source>
        <dbReference type="EMBL" id="MES0873812.1"/>
    </source>
</evidence>
<protein>
    <submittedName>
        <fullName evidence="1">Gluconate 2-dehydrogenase subunit 3 family protein</fullName>
    </submittedName>
</protein>
<dbReference type="EMBL" id="JBEPIJ010000006">
    <property type="protein sequence ID" value="MES0873812.1"/>
    <property type="molecule type" value="Genomic_DNA"/>
</dbReference>
<dbReference type="InterPro" id="IPR027056">
    <property type="entry name" value="Gluconate_2DH_su3"/>
</dbReference>